<dbReference type="InterPro" id="IPR051783">
    <property type="entry name" value="NAD(P)-dependent_oxidoreduct"/>
</dbReference>
<name>A0A2S4HD95_9GAMM</name>
<feature type="domain" description="NAD-dependent epimerase/dehydratase" evidence="1">
    <location>
        <begin position="3"/>
        <end position="214"/>
    </location>
</feature>
<dbReference type="OrthoDB" id="9795415at2"/>
<dbReference type="Gene3D" id="3.40.50.720">
    <property type="entry name" value="NAD(P)-binding Rossmann-like Domain"/>
    <property type="match status" value="1"/>
</dbReference>
<evidence type="ECO:0000313" key="2">
    <source>
        <dbReference type="EMBL" id="POP51899.1"/>
    </source>
</evidence>
<dbReference type="Proteomes" id="UP000237222">
    <property type="component" value="Unassembled WGS sequence"/>
</dbReference>
<dbReference type="GO" id="GO:0005737">
    <property type="term" value="C:cytoplasm"/>
    <property type="evidence" value="ECO:0007669"/>
    <property type="project" value="TreeGrafter"/>
</dbReference>
<dbReference type="GO" id="GO:0004029">
    <property type="term" value="F:aldehyde dehydrogenase (NAD+) activity"/>
    <property type="evidence" value="ECO:0007669"/>
    <property type="project" value="TreeGrafter"/>
</dbReference>
<evidence type="ECO:0000259" key="1">
    <source>
        <dbReference type="Pfam" id="PF01370"/>
    </source>
</evidence>
<protein>
    <recommendedName>
        <fullName evidence="1">NAD-dependent epimerase/dehydratase domain-containing protein</fullName>
    </recommendedName>
</protein>
<reference evidence="2" key="1">
    <citation type="submission" date="2018-01" db="EMBL/GenBank/DDBJ databases">
        <authorList>
            <person name="Yu X.-D."/>
        </authorList>
    </citation>
    <scope>NUCLEOTIDE SEQUENCE</scope>
    <source>
        <strain evidence="2">ZX-21</strain>
    </source>
</reference>
<dbReference type="InterPro" id="IPR001509">
    <property type="entry name" value="Epimerase_deHydtase"/>
</dbReference>
<dbReference type="EMBL" id="PQGG01000033">
    <property type="protein sequence ID" value="POP51899.1"/>
    <property type="molecule type" value="Genomic_DNA"/>
</dbReference>
<dbReference type="AlphaFoldDB" id="A0A2S4HD95"/>
<proteinExistence type="predicted"/>
<dbReference type="RefSeq" id="WP_103685258.1">
    <property type="nucleotide sequence ID" value="NZ_PQGG01000033.1"/>
</dbReference>
<dbReference type="InterPro" id="IPR036291">
    <property type="entry name" value="NAD(P)-bd_dom_sf"/>
</dbReference>
<dbReference type="PANTHER" id="PTHR48079:SF6">
    <property type="entry name" value="NAD(P)-BINDING DOMAIN-CONTAINING PROTEIN-RELATED"/>
    <property type="match status" value="1"/>
</dbReference>
<dbReference type="SUPFAM" id="SSF51735">
    <property type="entry name" value="NAD(P)-binding Rossmann-fold domains"/>
    <property type="match status" value="1"/>
</dbReference>
<dbReference type="Pfam" id="PF01370">
    <property type="entry name" value="Epimerase"/>
    <property type="match status" value="1"/>
</dbReference>
<comment type="caution">
    <text evidence="2">The sequence shown here is derived from an EMBL/GenBank/DDBJ whole genome shotgun (WGS) entry which is preliminary data.</text>
</comment>
<organism evidence="2 3">
    <name type="scientific">Zhongshania marina</name>
    <dbReference type="NCBI Taxonomy" id="2304603"/>
    <lineage>
        <taxon>Bacteria</taxon>
        <taxon>Pseudomonadati</taxon>
        <taxon>Pseudomonadota</taxon>
        <taxon>Gammaproteobacteria</taxon>
        <taxon>Cellvibrionales</taxon>
        <taxon>Spongiibacteraceae</taxon>
        <taxon>Zhongshania</taxon>
    </lineage>
</organism>
<evidence type="ECO:0000313" key="3">
    <source>
        <dbReference type="Proteomes" id="UP000237222"/>
    </source>
</evidence>
<sequence length="320" mass="35243">MDVVVFGATGYLGSHAVEQLMIAGHKVKCVVRPQSDIDFLKSISADIHVVDFENSDLASVIEKGCCVLNCTADTRMHLSDLQRSKVEIDLTSHIFNVAAAAGAKRFIQLSTVMLYGFDRPDHAIDEQYPPNPKYSYSRIAARRERVLLDLAEASPMELIILRPSNTLGKRDTSALPAILPLLEKGGFPVIGGGEWRYSNADARDVGRAFAHLVDLTIVGSEIYLMKGYDISWLDLKAAIDNILGRKSRVFNLPRGLALVLGGVMEFVFPFGSSPPLTRFMAETLSSNTLFDDSKIRSTGFLPKYDLHETLIDALGEKSLH</sequence>
<dbReference type="PANTHER" id="PTHR48079">
    <property type="entry name" value="PROTEIN YEEZ"/>
    <property type="match status" value="1"/>
</dbReference>
<gene>
    <name evidence="2" type="ORF">C0068_14800</name>
</gene>
<accession>A0A2S4HD95</accession>